<evidence type="ECO:0000256" key="1">
    <source>
        <dbReference type="SAM" id="MobiDB-lite"/>
    </source>
</evidence>
<name>A0AAN8P498_POLSC</name>
<evidence type="ECO:0000313" key="2">
    <source>
        <dbReference type="EMBL" id="KAK6636904.1"/>
    </source>
</evidence>
<feature type="compositionally biased region" description="Polar residues" evidence="1">
    <location>
        <begin position="80"/>
        <end position="93"/>
    </location>
</feature>
<evidence type="ECO:0000313" key="3">
    <source>
        <dbReference type="Proteomes" id="UP001372834"/>
    </source>
</evidence>
<dbReference type="EMBL" id="JAWJWE010000004">
    <property type="protein sequence ID" value="KAK6636904.1"/>
    <property type="molecule type" value="Genomic_DNA"/>
</dbReference>
<proteinExistence type="predicted"/>
<accession>A0AAN8P498</accession>
<comment type="caution">
    <text evidence="2">The sequence shown here is derived from an EMBL/GenBank/DDBJ whole genome shotgun (WGS) entry which is preliminary data.</text>
</comment>
<reference evidence="2 3" key="1">
    <citation type="submission" date="2023-10" db="EMBL/GenBank/DDBJ databases">
        <title>Genomes of two closely related lineages of the louse Polyplax serrata with different host specificities.</title>
        <authorList>
            <person name="Martinu J."/>
            <person name="Tarabai H."/>
            <person name="Stefka J."/>
            <person name="Hypsa V."/>
        </authorList>
    </citation>
    <scope>NUCLEOTIDE SEQUENCE [LARGE SCALE GENOMIC DNA]</scope>
    <source>
        <strain evidence="2">HR10_N</strain>
    </source>
</reference>
<sequence length="180" mass="20734">MVMGWRTDDEGGHRHQTSQNTRQIHKSLWVYDYNWKLKGTAGNGDSYLIVDRIILEPSNLQGFDFHQTIENNETEKRNGTVPSDHSCNSIPTTFTNVNKTIERHEEEEEESNPPVHHKTLKVLYRDETSKNVKRESVICSWESVKENHLMQNIMEGQTKIRSSGEGSGSFFKTLQASNQI</sequence>
<organism evidence="2 3">
    <name type="scientific">Polyplax serrata</name>
    <name type="common">Common mouse louse</name>
    <dbReference type="NCBI Taxonomy" id="468196"/>
    <lineage>
        <taxon>Eukaryota</taxon>
        <taxon>Metazoa</taxon>
        <taxon>Ecdysozoa</taxon>
        <taxon>Arthropoda</taxon>
        <taxon>Hexapoda</taxon>
        <taxon>Insecta</taxon>
        <taxon>Pterygota</taxon>
        <taxon>Neoptera</taxon>
        <taxon>Paraneoptera</taxon>
        <taxon>Psocodea</taxon>
        <taxon>Troctomorpha</taxon>
        <taxon>Phthiraptera</taxon>
        <taxon>Anoplura</taxon>
        <taxon>Polyplacidae</taxon>
        <taxon>Polyplax</taxon>
    </lineage>
</organism>
<dbReference type="Proteomes" id="UP001372834">
    <property type="component" value="Unassembled WGS sequence"/>
</dbReference>
<gene>
    <name evidence="2" type="ORF">RUM43_010568</name>
</gene>
<protein>
    <submittedName>
        <fullName evidence="2">Uncharacterized protein</fullName>
    </submittedName>
</protein>
<feature type="region of interest" description="Disordered" evidence="1">
    <location>
        <begin position="74"/>
        <end position="93"/>
    </location>
</feature>
<dbReference type="AlphaFoldDB" id="A0AAN8P498"/>